<dbReference type="GO" id="GO:0004930">
    <property type="term" value="F:G protein-coupled receptor activity"/>
    <property type="evidence" value="ECO:0007669"/>
    <property type="project" value="UniProtKB-KW"/>
</dbReference>
<feature type="transmembrane region" description="Helical" evidence="11">
    <location>
        <begin position="494"/>
        <end position="513"/>
    </location>
</feature>
<feature type="transmembrane region" description="Helical" evidence="11">
    <location>
        <begin position="164"/>
        <end position="188"/>
    </location>
</feature>
<dbReference type="PANTHER" id="PTHR24246">
    <property type="entry name" value="OLFACTORY RECEPTOR AND ADENOSINE RECEPTOR"/>
    <property type="match status" value="1"/>
</dbReference>
<dbReference type="Proteomes" id="UP001159428">
    <property type="component" value="Unassembled WGS sequence"/>
</dbReference>
<accession>A0AAU9WLV8</accession>
<dbReference type="EMBL" id="CALNXJ010000016">
    <property type="protein sequence ID" value="CAH3118188.1"/>
    <property type="molecule type" value="Genomic_DNA"/>
</dbReference>
<comment type="subcellular location">
    <subcellularLocation>
        <location evidence="1">Cell membrane</location>
        <topology evidence="1">Multi-pass membrane protein</topology>
    </subcellularLocation>
</comment>
<feature type="transmembrane region" description="Helical" evidence="11">
    <location>
        <begin position="245"/>
        <end position="269"/>
    </location>
</feature>
<organism evidence="13 14">
    <name type="scientific">Pocillopora meandrina</name>
    <dbReference type="NCBI Taxonomy" id="46732"/>
    <lineage>
        <taxon>Eukaryota</taxon>
        <taxon>Metazoa</taxon>
        <taxon>Cnidaria</taxon>
        <taxon>Anthozoa</taxon>
        <taxon>Hexacorallia</taxon>
        <taxon>Scleractinia</taxon>
        <taxon>Astrocoeniina</taxon>
        <taxon>Pocilloporidae</taxon>
        <taxon>Pocillopora</taxon>
    </lineage>
</organism>
<dbReference type="InterPro" id="IPR017452">
    <property type="entry name" value="GPCR_Rhodpsn_7TM"/>
</dbReference>
<evidence type="ECO:0000259" key="12">
    <source>
        <dbReference type="PROSITE" id="PS50262"/>
    </source>
</evidence>
<keyword evidence="5" id="KW-0297">G-protein coupled receptor</keyword>
<keyword evidence="14" id="KW-1185">Reference proteome</keyword>
<protein>
    <recommendedName>
        <fullName evidence="12">G-protein coupled receptors family 1 profile domain-containing protein</fullName>
    </recommendedName>
</protein>
<feature type="domain" description="G-protein coupled receptors family 1 profile" evidence="12">
    <location>
        <begin position="57"/>
        <end position="267"/>
    </location>
</feature>
<dbReference type="PROSITE" id="PS50262">
    <property type="entry name" value="G_PROTEIN_RECEP_F1_2"/>
    <property type="match status" value="2"/>
</dbReference>
<feature type="transmembrane region" description="Helical" evidence="11">
    <location>
        <begin position="559"/>
        <end position="577"/>
    </location>
</feature>
<feature type="non-terminal residue" evidence="13">
    <location>
        <position position="605"/>
    </location>
</feature>
<keyword evidence="7" id="KW-0675">Receptor</keyword>
<feature type="transmembrane region" description="Helical" evidence="11">
    <location>
        <begin position="84"/>
        <end position="105"/>
    </location>
</feature>
<keyword evidence="3 11" id="KW-0812">Transmembrane</keyword>
<dbReference type="CDD" id="cd00637">
    <property type="entry name" value="7tm_classA_rhodopsin-like"/>
    <property type="match status" value="2"/>
</dbReference>
<evidence type="ECO:0000256" key="3">
    <source>
        <dbReference type="ARBA" id="ARBA00022692"/>
    </source>
</evidence>
<evidence type="ECO:0000256" key="6">
    <source>
        <dbReference type="ARBA" id="ARBA00023136"/>
    </source>
</evidence>
<comment type="caution">
    <text evidence="13">The sequence shown here is derived from an EMBL/GenBank/DDBJ whole genome shotgun (WGS) entry which is preliminary data.</text>
</comment>
<proteinExistence type="predicted"/>
<keyword evidence="9" id="KW-0807">Transducer</keyword>
<dbReference type="PRINTS" id="PR00237">
    <property type="entry name" value="GPCRRHODOPSN"/>
</dbReference>
<evidence type="ECO:0000256" key="1">
    <source>
        <dbReference type="ARBA" id="ARBA00004651"/>
    </source>
</evidence>
<dbReference type="Pfam" id="PF00001">
    <property type="entry name" value="7tm_1"/>
    <property type="match status" value="2"/>
</dbReference>
<dbReference type="SUPFAM" id="SSF81321">
    <property type="entry name" value="Family A G protein-coupled receptor-like"/>
    <property type="match status" value="2"/>
</dbReference>
<feature type="domain" description="G-protein coupled receptors family 1 profile" evidence="12">
    <location>
        <begin position="438"/>
        <end position="605"/>
    </location>
</feature>
<feature type="region of interest" description="Disordered" evidence="10">
    <location>
        <begin position="1"/>
        <end position="22"/>
    </location>
</feature>
<dbReference type="GO" id="GO:0005886">
    <property type="term" value="C:plasma membrane"/>
    <property type="evidence" value="ECO:0007669"/>
    <property type="project" value="UniProtKB-SubCell"/>
</dbReference>
<dbReference type="Gene3D" id="1.20.1070.10">
    <property type="entry name" value="Rhodopsin 7-helix transmembrane proteins"/>
    <property type="match status" value="2"/>
</dbReference>
<feature type="transmembrane region" description="Helical" evidence="11">
    <location>
        <begin position="125"/>
        <end position="144"/>
    </location>
</feature>
<name>A0AAU9WLV8_9CNID</name>
<feature type="transmembrane region" description="Helical" evidence="11">
    <location>
        <begin position="208"/>
        <end position="233"/>
    </location>
</feature>
<reference evidence="13 14" key="1">
    <citation type="submission" date="2022-05" db="EMBL/GenBank/DDBJ databases">
        <authorList>
            <consortium name="Genoscope - CEA"/>
            <person name="William W."/>
        </authorList>
    </citation>
    <scope>NUCLEOTIDE SEQUENCE [LARGE SCALE GENOMIC DNA]</scope>
</reference>
<dbReference type="PANTHER" id="PTHR24246:SF27">
    <property type="entry name" value="ADENOSINE RECEPTOR, ISOFORM A"/>
    <property type="match status" value="1"/>
</dbReference>
<keyword evidence="6 11" id="KW-0472">Membrane</keyword>
<keyword evidence="4 11" id="KW-1133">Transmembrane helix</keyword>
<evidence type="ECO:0000313" key="14">
    <source>
        <dbReference type="Proteomes" id="UP001159428"/>
    </source>
</evidence>
<keyword evidence="2" id="KW-1003">Cell membrane</keyword>
<evidence type="ECO:0000256" key="9">
    <source>
        <dbReference type="ARBA" id="ARBA00023224"/>
    </source>
</evidence>
<evidence type="ECO:0000256" key="2">
    <source>
        <dbReference type="ARBA" id="ARBA00022475"/>
    </source>
</evidence>
<sequence length="605" mass="69198">MAEDHNDSSFNHSFESRNSSVCGSSDCIPWLAVSITECLAIVIFNLLTIIVFVKQLDLLVGAVSGPVIIAYLFKFYLDSQKKHSVIFPIFSDLFPTTSIANLAVIALERRHATFYPFKYREVKKWIYGIIIVAIWFVPLCREIAQDVLYYREGNSDLSILFSRFSYVLYSSVFLSIICISYIAIFIKIRCSPNPHPHNLGPTKRERRLTTTLLFVTLASLLTWLPSTFFRIAIFWGHRMMSSQSFFYIYVTVAALIGASSLVNPIVYAVRMPEFREGLVKLFRKAPNHAYEADSPLRTRHILQFSLSHVPKSGVCPKNGYFAFVQKLVSVEFIFFSFQFDGDDVQSSKCYLLLLKNRYKVIQLDTTSCLNVEVMHREYLVTHCVIFINNGWMAEMTANTTNKLVSNSTYARTGSTSSTSECIAWFIVVIFGILAIVIFNLITIVVFVKQRQLQRRSKYLLIHLAIVDLLVGAVSGPSFIAEGFSFFCYQRDNTIVARFLWELFPVTSLVNLAAISLERLHATFFPFKHRFIKKWVYGVIVAVIWLMDSFIYIGVLLRSVYHLICLLIISISYCFILIKVRCSPSPQHHGAANTERKLTITLIWIT</sequence>
<feature type="transmembrane region" description="Helical" evidence="11">
    <location>
        <begin position="422"/>
        <end position="447"/>
    </location>
</feature>
<feature type="transmembrane region" description="Helical" evidence="11">
    <location>
        <begin position="27"/>
        <end position="52"/>
    </location>
</feature>
<dbReference type="AlphaFoldDB" id="A0AAU9WLV8"/>
<feature type="transmembrane region" description="Helical" evidence="11">
    <location>
        <begin position="534"/>
        <end position="553"/>
    </location>
</feature>
<feature type="compositionally biased region" description="Polar residues" evidence="10">
    <location>
        <begin position="8"/>
        <end position="22"/>
    </location>
</feature>
<evidence type="ECO:0000256" key="7">
    <source>
        <dbReference type="ARBA" id="ARBA00023170"/>
    </source>
</evidence>
<evidence type="ECO:0000256" key="4">
    <source>
        <dbReference type="ARBA" id="ARBA00022989"/>
    </source>
</evidence>
<feature type="transmembrane region" description="Helical" evidence="11">
    <location>
        <begin position="459"/>
        <end position="479"/>
    </location>
</feature>
<evidence type="ECO:0000256" key="11">
    <source>
        <dbReference type="SAM" id="Phobius"/>
    </source>
</evidence>
<evidence type="ECO:0000256" key="10">
    <source>
        <dbReference type="SAM" id="MobiDB-lite"/>
    </source>
</evidence>
<dbReference type="InterPro" id="IPR000276">
    <property type="entry name" value="GPCR_Rhodpsn"/>
</dbReference>
<evidence type="ECO:0000313" key="13">
    <source>
        <dbReference type="EMBL" id="CAH3118188.1"/>
    </source>
</evidence>
<evidence type="ECO:0000256" key="8">
    <source>
        <dbReference type="ARBA" id="ARBA00023180"/>
    </source>
</evidence>
<feature type="transmembrane region" description="Helical" evidence="11">
    <location>
        <begin position="58"/>
        <end position="77"/>
    </location>
</feature>
<gene>
    <name evidence="13" type="ORF">PMEA_00007182</name>
</gene>
<keyword evidence="8" id="KW-0325">Glycoprotein</keyword>
<evidence type="ECO:0000256" key="5">
    <source>
        <dbReference type="ARBA" id="ARBA00023040"/>
    </source>
</evidence>